<dbReference type="Gene3D" id="3.90.320.10">
    <property type="match status" value="1"/>
</dbReference>
<evidence type="ECO:0008006" key="2">
    <source>
        <dbReference type="Google" id="ProtNLM"/>
    </source>
</evidence>
<dbReference type="EMBL" id="LAZR01020863">
    <property type="protein sequence ID" value="KKL87327.1"/>
    <property type="molecule type" value="Genomic_DNA"/>
</dbReference>
<evidence type="ECO:0000313" key="1">
    <source>
        <dbReference type="EMBL" id="KKL87327.1"/>
    </source>
</evidence>
<comment type="caution">
    <text evidence="1">The sequence shown here is derived from an EMBL/GenBank/DDBJ whole genome shotgun (WGS) entry which is preliminary data.</text>
</comment>
<reference evidence="1" key="1">
    <citation type="journal article" date="2015" name="Nature">
        <title>Complex archaea that bridge the gap between prokaryotes and eukaryotes.</title>
        <authorList>
            <person name="Spang A."/>
            <person name="Saw J.H."/>
            <person name="Jorgensen S.L."/>
            <person name="Zaremba-Niedzwiedzka K."/>
            <person name="Martijn J."/>
            <person name="Lind A.E."/>
            <person name="van Eijk R."/>
            <person name="Schleper C."/>
            <person name="Guy L."/>
            <person name="Ettema T.J."/>
        </authorList>
    </citation>
    <scope>NUCLEOTIDE SEQUENCE</scope>
</reference>
<protein>
    <recommendedName>
        <fullName evidence="2">PD-(D/E)XK endonuclease-like domain-containing protein</fullName>
    </recommendedName>
</protein>
<proteinExistence type="predicted"/>
<gene>
    <name evidence="1" type="ORF">LCGC14_1935890</name>
</gene>
<name>A0A0F9IJD1_9ZZZZ</name>
<sequence>MFITNEKRYPQLIVDIIKQEYDNYNKGDADFSVTELIASPLERVLKERHDHELEIDVDRLIFMFNGSMAHAVMEKLKVDYVKDMEHRMFIKHDGVTISGRLDVVYALANKILLDDVKFTGKGVLKNGARKSWIRQANLYRYMYNKTKGVLVDGLGILAFLRNATMYEMKCCRLPIQVYELDAVERFMSKQIALNKVIDWKI</sequence>
<dbReference type="AlphaFoldDB" id="A0A0F9IJD1"/>
<organism evidence="1">
    <name type="scientific">marine sediment metagenome</name>
    <dbReference type="NCBI Taxonomy" id="412755"/>
    <lineage>
        <taxon>unclassified sequences</taxon>
        <taxon>metagenomes</taxon>
        <taxon>ecological metagenomes</taxon>
    </lineage>
</organism>
<accession>A0A0F9IJD1</accession>
<feature type="non-terminal residue" evidence="1">
    <location>
        <position position="201"/>
    </location>
</feature>
<dbReference type="InterPro" id="IPR011604">
    <property type="entry name" value="PDDEXK-like_dom_sf"/>
</dbReference>